<dbReference type="PANTHER" id="PTHR34069">
    <property type="entry name" value="3-OXOACYL-[ACYL-CARRIER-PROTEIN] SYNTHASE 3"/>
    <property type="match status" value="1"/>
</dbReference>
<sequence length="350" mass="37944">MKSSQTSTGRVNNTLDSAPISILGAASYMPEKVVDNDFFIEASAIKKHAMFRGTRLRHHMAEDEMAADMIATAARDLAVRMDIDLGDVDLVLTNVSFPDLPFTGVGAIAAKQLGIRPPHIFDLSSGGCVSFIFMLQMAQAMFATGAARNALICNVQSSAGRIFAQPGNRELPQSAVPGDGCGVVCCEASDVSPVLSMVTHNFPEYAADMRITTADNRHWWQPGTLPFNLDFSDAKLASIIERGNRLVPPALYEAIEQAGLDVPDIDVLITNQPNRIFLRNWREAVELEEDQHVNTFYEHGNLFGAAFPISIERGVQQGTLKPGSKLLLGGFSHAGDYSAAAVVDWYKNGS</sequence>
<dbReference type="InterPro" id="IPR013747">
    <property type="entry name" value="ACP_syn_III_C"/>
</dbReference>
<dbReference type="EMBL" id="CACSIO010000056">
    <property type="protein sequence ID" value="CAA0123510.1"/>
    <property type="molecule type" value="Genomic_DNA"/>
</dbReference>
<protein>
    <submittedName>
        <fullName evidence="5">3-oxoacyl-[acyl-carrier-protein] synthase 3</fullName>
        <ecNumber evidence="5">2.3.1.180</ecNumber>
    </submittedName>
</protein>
<dbReference type="GO" id="GO:0006633">
    <property type="term" value="P:fatty acid biosynthetic process"/>
    <property type="evidence" value="ECO:0007669"/>
    <property type="project" value="InterPro"/>
</dbReference>
<proteinExistence type="predicted"/>
<accession>A0A5S9QXP8</accession>
<dbReference type="GO" id="GO:0044550">
    <property type="term" value="P:secondary metabolite biosynthetic process"/>
    <property type="evidence" value="ECO:0007669"/>
    <property type="project" value="TreeGrafter"/>
</dbReference>
<gene>
    <name evidence="5" type="primary">fabH_1</name>
    <name evidence="5" type="ORF">OPDIPICF_02796</name>
</gene>
<feature type="domain" description="Beta-ketoacyl-[acyl-carrier-protein] synthase III C-terminal" evidence="3">
    <location>
        <begin position="255"/>
        <end position="345"/>
    </location>
</feature>
<name>A0A5S9QXP8_9GAMM</name>
<evidence type="ECO:0000259" key="3">
    <source>
        <dbReference type="Pfam" id="PF08541"/>
    </source>
</evidence>
<keyword evidence="1 5" id="KW-0808">Transferase</keyword>
<reference evidence="5 6" key="1">
    <citation type="submission" date="2019-11" db="EMBL/GenBank/DDBJ databases">
        <authorList>
            <person name="Holert J."/>
        </authorList>
    </citation>
    <scope>NUCLEOTIDE SEQUENCE [LARGE SCALE GENOMIC DNA]</scope>
    <source>
        <strain evidence="5">SB11_3</strain>
    </source>
</reference>
<evidence type="ECO:0000313" key="6">
    <source>
        <dbReference type="Proteomes" id="UP000441399"/>
    </source>
</evidence>
<dbReference type="Gene3D" id="3.40.47.10">
    <property type="match status" value="1"/>
</dbReference>
<keyword evidence="6" id="KW-1185">Reference proteome</keyword>
<dbReference type="PANTHER" id="PTHR34069:SF2">
    <property type="entry name" value="BETA-KETOACYL-[ACYL-CARRIER-PROTEIN] SYNTHASE III"/>
    <property type="match status" value="1"/>
</dbReference>
<organism evidence="5 6">
    <name type="scientific">BD1-7 clade bacterium</name>
    <dbReference type="NCBI Taxonomy" id="2029982"/>
    <lineage>
        <taxon>Bacteria</taxon>
        <taxon>Pseudomonadati</taxon>
        <taxon>Pseudomonadota</taxon>
        <taxon>Gammaproteobacteria</taxon>
        <taxon>Cellvibrionales</taxon>
        <taxon>Spongiibacteraceae</taxon>
        <taxon>BD1-7 clade</taxon>
    </lineage>
</organism>
<evidence type="ECO:0000313" key="5">
    <source>
        <dbReference type="EMBL" id="CAA0123510.1"/>
    </source>
</evidence>
<evidence type="ECO:0000259" key="4">
    <source>
        <dbReference type="Pfam" id="PF08545"/>
    </source>
</evidence>
<dbReference type="GO" id="GO:0004315">
    <property type="term" value="F:3-oxoacyl-[acyl-carrier-protein] synthase activity"/>
    <property type="evidence" value="ECO:0007669"/>
    <property type="project" value="InterPro"/>
</dbReference>
<dbReference type="GO" id="GO:0033818">
    <property type="term" value="F:beta-ketoacyl-acyl-carrier-protein synthase III activity"/>
    <property type="evidence" value="ECO:0007669"/>
    <property type="project" value="UniProtKB-EC"/>
</dbReference>
<dbReference type="AlphaFoldDB" id="A0A5S9QXP8"/>
<dbReference type="InterPro" id="IPR013751">
    <property type="entry name" value="ACP_syn_III_N"/>
</dbReference>
<dbReference type="EC" id="2.3.1.180" evidence="5"/>
<dbReference type="Pfam" id="PF08545">
    <property type="entry name" value="ACP_syn_III"/>
    <property type="match status" value="1"/>
</dbReference>
<dbReference type="OrthoDB" id="9815506at2"/>
<dbReference type="SUPFAM" id="SSF53901">
    <property type="entry name" value="Thiolase-like"/>
    <property type="match status" value="1"/>
</dbReference>
<dbReference type="Proteomes" id="UP000441399">
    <property type="component" value="Unassembled WGS sequence"/>
</dbReference>
<dbReference type="Pfam" id="PF08541">
    <property type="entry name" value="ACP_syn_III_C"/>
    <property type="match status" value="1"/>
</dbReference>
<keyword evidence="2 5" id="KW-0012">Acyltransferase</keyword>
<feature type="domain" description="Beta-ketoacyl-[acyl-carrier-protein] synthase III N-terminal" evidence="4">
    <location>
        <begin position="121"/>
        <end position="196"/>
    </location>
</feature>
<dbReference type="InterPro" id="IPR016039">
    <property type="entry name" value="Thiolase-like"/>
</dbReference>
<evidence type="ECO:0000256" key="2">
    <source>
        <dbReference type="ARBA" id="ARBA00023315"/>
    </source>
</evidence>
<evidence type="ECO:0000256" key="1">
    <source>
        <dbReference type="ARBA" id="ARBA00022679"/>
    </source>
</evidence>